<proteinExistence type="predicted"/>
<dbReference type="KEGG" id="tbw:NCTC13354_00891"/>
<dbReference type="Proteomes" id="UP000269542">
    <property type="component" value="Chromosome"/>
</dbReference>
<accession>A0A448PE17</accession>
<organism evidence="1 2">
    <name type="scientific">Trueperella bialowiezensis</name>
    <dbReference type="NCBI Taxonomy" id="312285"/>
    <lineage>
        <taxon>Bacteria</taxon>
        <taxon>Bacillati</taxon>
        <taxon>Actinomycetota</taxon>
        <taxon>Actinomycetes</taxon>
        <taxon>Actinomycetales</taxon>
        <taxon>Actinomycetaceae</taxon>
        <taxon>Trueperella</taxon>
    </lineage>
</organism>
<protein>
    <submittedName>
        <fullName evidence="1">Uncharacterized protein</fullName>
    </submittedName>
</protein>
<dbReference type="EMBL" id="LR134476">
    <property type="protein sequence ID" value="VEI13183.1"/>
    <property type="molecule type" value="Genomic_DNA"/>
</dbReference>
<gene>
    <name evidence="1" type="ORF">NCTC13354_00891</name>
</gene>
<reference evidence="1 2" key="1">
    <citation type="submission" date="2018-12" db="EMBL/GenBank/DDBJ databases">
        <authorList>
            <consortium name="Pathogen Informatics"/>
        </authorList>
    </citation>
    <scope>NUCLEOTIDE SEQUENCE [LARGE SCALE GENOMIC DNA]</scope>
    <source>
        <strain evidence="1 2">NCTC13354</strain>
    </source>
</reference>
<name>A0A448PE17_9ACTO</name>
<evidence type="ECO:0000313" key="1">
    <source>
        <dbReference type="EMBL" id="VEI13183.1"/>
    </source>
</evidence>
<sequence length="78" mass="8907">MGGYVTVHGKKITLRDNADDGKFVAAHYVYDNHKSRGSFTNKLGYMKSTSATELTNINNDKICRSRWLKPMECGSWKY</sequence>
<keyword evidence="2" id="KW-1185">Reference proteome</keyword>
<dbReference type="AlphaFoldDB" id="A0A448PE17"/>
<evidence type="ECO:0000313" key="2">
    <source>
        <dbReference type="Proteomes" id="UP000269542"/>
    </source>
</evidence>